<feature type="domain" description="Response regulatory" evidence="10">
    <location>
        <begin position="3"/>
        <end position="120"/>
    </location>
</feature>
<dbReference type="InterPro" id="IPR018062">
    <property type="entry name" value="HTH_AraC-typ_CS"/>
</dbReference>
<evidence type="ECO:0000256" key="6">
    <source>
        <dbReference type="ARBA" id="ARBA00023125"/>
    </source>
</evidence>
<dbReference type="SMART" id="SM00342">
    <property type="entry name" value="HTH_ARAC"/>
    <property type="match status" value="1"/>
</dbReference>
<dbReference type="CDD" id="cd17536">
    <property type="entry name" value="REC_YesN-like"/>
    <property type="match status" value="1"/>
</dbReference>
<dbReference type="Pfam" id="PF17853">
    <property type="entry name" value="GGDEF_2"/>
    <property type="match status" value="1"/>
</dbReference>
<dbReference type="Pfam" id="PF00072">
    <property type="entry name" value="Response_reg"/>
    <property type="match status" value="1"/>
</dbReference>
<comment type="subcellular location">
    <subcellularLocation>
        <location evidence="1">Cytoplasm</location>
    </subcellularLocation>
</comment>
<dbReference type="GO" id="GO:0005737">
    <property type="term" value="C:cytoplasm"/>
    <property type="evidence" value="ECO:0007669"/>
    <property type="project" value="UniProtKB-SubCell"/>
</dbReference>
<dbReference type="GO" id="GO:0043565">
    <property type="term" value="F:sequence-specific DNA binding"/>
    <property type="evidence" value="ECO:0007669"/>
    <property type="project" value="InterPro"/>
</dbReference>
<dbReference type="PRINTS" id="PR00032">
    <property type="entry name" value="HTHARAC"/>
</dbReference>
<dbReference type="Proteomes" id="UP000502248">
    <property type="component" value="Chromosome"/>
</dbReference>
<dbReference type="InterPro" id="IPR020449">
    <property type="entry name" value="Tscrpt_reg_AraC-type_HTH"/>
</dbReference>
<dbReference type="PANTHER" id="PTHR42713">
    <property type="entry name" value="HISTIDINE KINASE-RELATED"/>
    <property type="match status" value="1"/>
</dbReference>
<feature type="modified residue" description="4-aspartylphosphate" evidence="8">
    <location>
        <position position="55"/>
    </location>
</feature>
<sequence length="519" mass="59377">MRTLLIADDERNIRNGLKAMIEREFPGAYRIMLAADGKQALEQYGQDPADIVLTDIRMPVLDGIGLIKRLAELPQAPALLILSGYDDFQYAKEAIKHKVKEYLLKPIVREDLFAALGRIETELSQRESIHHKLESTDKYRKGMQVNTLQHIWARSDIGADEIESLGYEAGLGEFEPSYYIAILDCSGHQRNLIKGNEYLAGHERGEKLLSLEEKEGRLVVLSAERELLRGMENALASASGGTGTFSIGISSEGEKIGQLKTKYEEARHALKYRLLLDRSESSWMTYEQFANRDRAYRVAEDSVRKLSNMMGTDREKEMKSLLMELFSAERLADTDIGYFEEVSRMLNERVFDEVFRTYGDSSVEVIKIYKLAGNLYNFTHIQDYIHCVQDLLFSLNDYIRHLKSAHIDQKDMAKAIEYIRANYNKDLSMTMVSNHVSLNYSYFSQAFKDFAGTSFVNYLKNVRIGKATELLETTELKVLEISEKVGFDNAKHFNRVFKDMLGVTPIEYRQNSSSRSRGK</sequence>
<dbReference type="Pfam" id="PF12833">
    <property type="entry name" value="HTH_18"/>
    <property type="match status" value="1"/>
</dbReference>
<evidence type="ECO:0000256" key="1">
    <source>
        <dbReference type="ARBA" id="ARBA00004496"/>
    </source>
</evidence>
<dbReference type="Gene3D" id="3.40.50.2300">
    <property type="match status" value="1"/>
</dbReference>
<evidence type="ECO:0000259" key="10">
    <source>
        <dbReference type="PROSITE" id="PS50110"/>
    </source>
</evidence>
<keyword evidence="7" id="KW-0804">Transcription</keyword>
<dbReference type="InterPro" id="IPR011006">
    <property type="entry name" value="CheY-like_superfamily"/>
</dbReference>
<dbReference type="InterPro" id="IPR009057">
    <property type="entry name" value="Homeodomain-like_sf"/>
</dbReference>
<dbReference type="InterPro" id="IPR001789">
    <property type="entry name" value="Sig_transdc_resp-reg_receiver"/>
</dbReference>
<dbReference type="InterPro" id="IPR051552">
    <property type="entry name" value="HptR"/>
</dbReference>
<keyword evidence="4" id="KW-0902">Two-component regulatory system</keyword>
<dbReference type="InterPro" id="IPR041522">
    <property type="entry name" value="CdaR_GGDEF"/>
</dbReference>
<evidence type="ECO:0000313" key="12">
    <source>
        <dbReference type="Proteomes" id="UP000502248"/>
    </source>
</evidence>
<evidence type="ECO:0000313" key="11">
    <source>
        <dbReference type="EMBL" id="QJD86684.1"/>
    </source>
</evidence>
<evidence type="ECO:0000259" key="9">
    <source>
        <dbReference type="PROSITE" id="PS01124"/>
    </source>
</evidence>
<dbReference type="RefSeq" id="WP_169282930.1">
    <property type="nucleotide sequence ID" value="NZ_CP051680.1"/>
</dbReference>
<evidence type="ECO:0000256" key="3">
    <source>
        <dbReference type="ARBA" id="ARBA00022553"/>
    </source>
</evidence>
<evidence type="ECO:0000256" key="8">
    <source>
        <dbReference type="PROSITE-ProRule" id="PRU00169"/>
    </source>
</evidence>
<keyword evidence="5" id="KW-0805">Transcription regulation</keyword>
<evidence type="ECO:0000256" key="5">
    <source>
        <dbReference type="ARBA" id="ARBA00023015"/>
    </source>
</evidence>
<protein>
    <submittedName>
        <fullName evidence="11">Response regulator</fullName>
    </submittedName>
</protein>
<name>A0A7Z2VPG0_9BACL</name>
<keyword evidence="6" id="KW-0238">DNA-binding</keyword>
<feature type="domain" description="HTH araC/xylS-type" evidence="9">
    <location>
        <begin position="413"/>
        <end position="511"/>
    </location>
</feature>
<proteinExistence type="predicted"/>
<dbReference type="PANTHER" id="PTHR42713:SF3">
    <property type="entry name" value="TRANSCRIPTIONAL REGULATORY PROTEIN HPTR"/>
    <property type="match status" value="1"/>
</dbReference>
<keyword evidence="3 8" id="KW-0597">Phosphoprotein</keyword>
<dbReference type="SUPFAM" id="SSF52172">
    <property type="entry name" value="CheY-like"/>
    <property type="match status" value="1"/>
</dbReference>
<dbReference type="PROSITE" id="PS00041">
    <property type="entry name" value="HTH_ARAC_FAMILY_1"/>
    <property type="match status" value="1"/>
</dbReference>
<dbReference type="PROSITE" id="PS50110">
    <property type="entry name" value="RESPONSE_REGULATORY"/>
    <property type="match status" value="1"/>
</dbReference>
<keyword evidence="12" id="KW-1185">Reference proteome</keyword>
<dbReference type="AlphaFoldDB" id="A0A7Z2VPG0"/>
<gene>
    <name evidence="11" type="ORF">HH215_28270</name>
</gene>
<evidence type="ECO:0000256" key="4">
    <source>
        <dbReference type="ARBA" id="ARBA00023012"/>
    </source>
</evidence>
<dbReference type="EMBL" id="CP051680">
    <property type="protein sequence ID" value="QJD86684.1"/>
    <property type="molecule type" value="Genomic_DNA"/>
</dbReference>
<dbReference type="Gene3D" id="1.10.10.60">
    <property type="entry name" value="Homeodomain-like"/>
    <property type="match status" value="2"/>
</dbReference>
<dbReference type="SMART" id="SM00448">
    <property type="entry name" value="REC"/>
    <property type="match status" value="1"/>
</dbReference>
<evidence type="ECO:0000256" key="2">
    <source>
        <dbReference type="ARBA" id="ARBA00022490"/>
    </source>
</evidence>
<evidence type="ECO:0000256" key="7">
    <source>
        <dbReference type="ARBA" id="ARBA00023163"/>
    </source>
</evidence>
<dbReference type="GO" id="GO:0003700">
    <property type="term" value="F:DNA-binding transcription factor activity"/>
    <property type="evidence" value="ECO:0007669"/>
    <property type="project" value="InterPro"/>
</dbReference>
<organism evidence="11 12">
    <name type="scientific">Cohnella herbarum</name>
    <dbReference type="NCBI Taxonomy" id="2728023"/>
    <lineage>
        <taxon>Bacteria</taxon>
        <taxon>Bacillati</taxon>
        <taxon>Bacillota</taxon>
        <taxon>Bacilli</taxon>
        <taxon>Bacillales</taxon>
        <taxon>Paenibacillaceae</taxon>
        <taxon>Cohnella</taxon>
    </lineage>
</organism>
<dbReference type="PROSITE" id="PS01124">
    <property type="entry name" value="HTH_ARAC_FAMILY_2"/>
    <property type="match status" value="1"/>
</dbReference>
<accession>A0A7Z2VPG0</accession>
<reference evidence="11 12" key="1">
    <citation type="submission" date="2020-04" db="EMBL/GenBank/DDBJ databases">
        <title>Genome sequencing of novel species.</title>
        <authorList>
            <person name="Heo J."/>
            <person name="Kim S.-J."/>
            <person name="Kim J.-S."/>
            <person name="Hong S.-B."/>
            <person name="Kwon S.-W."/>
        </authorList>
    </citation>
    <scope>NUCLEOTIDE SEQUENCE [LARGE SCALE GENOMIC DNA]</scope>
    <source>
        <strain evidence="11 12">MFER-1</strain>
    </source>
</reference>
<dbReference type="SUPFAM" id="SSF46689">
    <property type="entry name" value="Homeodomain-like"/>
    <property type="match status" value="2"/>
</dbReference>
<keyword evidence="2" id="KW-0963">Cytoplasm</keyword>
<dbReference type="GO" id="GO:0000160">
    <property type="term" value="P:phosphorelay signal transduction system"/>
    <property type="evidence" value="ECO:0007669"/>
    <property type="project" value="UniProtKB-KW"/>
</dbReference>
<dbReference type="KEGG" id="cheb:HH215_28270"/>
<dbReference type="InterPro" id="IPR018060">
    <property type="entry name" value="HTH_AraC"/>
</dbReference>